<keyword evidence="3" id="KW-1185">Reference proteome</keyword>
<gene>
    <name evidence="2" type="ORF">ACFO4N_08785</name>
</gene>
<proteinExistence type="predicted"/>
<keyword evidence="2" id="KW-0067">ATP-binding</keyword>
<sequence>MFRLRHVKYKDILNIPNLDIEAGKVTSIVGESGSGKTTLLKLLNQLISCDEGEVFYNDVNVQTIDSIQLRRQVVMLGQTPVMFEGTVRENLAIGCRLLRLS</sequence>
<evidence type="ECO:0000313" key="2">
    <source>
        <dbReference type="EMBL" id="MFC4618832.1"/>
    </source>
</evidence>
<organism evidence="2 3">
    <name type="scientific">Camelliibacillus cellulosilyticus</name>
    <dbReference type="NCBI Taxonomy" id="2174486"/>
    <lineage>
        <taxon>Bacteria</taxon>
        <taxon>Bacillati</taxon>
        <taxon>Bacillota</taxon>
        <taxon>Bacilli</taxon>
        <taxon>Bacillales</taxon>
        <taxon>Sporolactobacillaceae</taxon>
        <taxon>Camelliibacillus</taxon>
    </lineage>
</organism>
<dbReference type="PANTHER" id="PTHR43423">
    <property type="entry name" value="ABC TRANSPORTER I FAMILY MEMBER 17"/>
    <property type="match status" value="1"/>
</dbReference>
<evidence type="ECO:0000313" key="3">
    <source>
        <dbReference type="Proteomes" id="UP001596022"/>
    </source>
</evidence>
<dbReference type="PANTHER" id="PTHR43423:SF1">
    <property type="entry name" value="ABC TRANSPORTER I FAMILY MEMBER 17"/>
    <property type="match status" value="1"/>
</dbReference>
<dbReference type="InterPro" id="IPR027417">
    <property type="entry name" value="P-loop_NTPase"/>
</dbReference>
<accession>A0ABV9GKK2</accession>
<dbReference type="InterPro" id="IPR003439">
    <property type="entry name" value="ABC_transporter-like_ATP-bd"/>
</dbReference>
<evidence type="ECO:0000259" key="1">
    <source>
        <dbReference type="Pfam" id="PF00005"/>
    </source>
</evidence>
<dbReference type="RefSeq" id="WP_376845933.1">
    <property type="nucleotide sequence ID" value="NZ_JBHSFW010000003.1"/>
</dbReference>
<reference evidence="3" key="1">
    <citation type="journal article" date="2019" name="Int. J. Syst. Evol. Microbiol.">
        <title>The Global Catalogue of Microorganisms (GCM) 10K type strain sequencing project: providing services to taxonomists for standard genome sequencing and annotation.</title>
        <authorList>
            <consortium name="The Broad Institute Genomics Platform"/>
            <consortium name="The Broad Institute Genome Sequencing Center for Infectious Disease"/>
            <person name="Wu L."/>
            <person name="Ma J."/>
        </authorList>
    </citation>
    <scope>NUCLEOTIDE SEQUENCE [LARGE SCALE GENOMIC DNA]</scope>
    <source>
        <strain evidence="3">CGMCC 1.16306</strain>
    </source>
</reference>
<dbReference type="GO" id="GO:0005524">
    <property type="term" value="F:ATP binding"/>
    <property type="evidence" value="ECO:0007669"/>
    <property type="project" value="UniProtKB-KW"/>
</dbReference>
<feature type="domain" description="ABC transporter" evidence="1">
    <location>
        <begin position="14"/>
        <end position="90"/>
    </location>
</feature>
<dbReference type="Proteomes" id="UP001596022">
    <property type="component" value="Unassembled WGS sequence"/>
</dbReference>
<dbReference type="Pfam" id="PF00005">
    <property type="entry name" value="ABC_tran"/>
    <property type="match status" value="1"/>
</dbReference>
<name>A0ABV9GKK2_9BACL</name>
<dbReference type="Gene3D" id="3.40.50.300">
    <property type="entry name" value="P-loop containing nucleotide triphosphate hydrolases"/>
    <property type="match status" value="1"/>
</dbReference>
<keyword evidence="2" id="KW-0547">Nucleotide-binding</keyword>
<dbReference type="EMBL" id="JBHSFW010000003">
    <property type="protein sequence ID" value="MFC4618832.1"/>
    <property type="molecule type" value="Genomic_DNA"/>
</dbReference>
<comment type="caution">
    <text evidence="2">The sequence shown here is derived from an EMBL/GenBank/DDBJ whole genome shotgun (WGS) entry which is preliminary data.</text>
</comment>
<protein>
    <submittedName>
        <fullName evidence="2">ATP-binding cassette domain-containing protein</fullName>
    </submittedName>
</protein>
<dbReference type="SUPFAM" id="SSF52540">
    <property type="entry name" value="P-loop containing nucleoside triphosphate hydrolases"/>
    <property type="match status" value="1"/>
</dbReference>